<keyword evidence="3" id="KW-1185">Reference proteome</keyword>
<sequence>MKNTLHILTGLTLALTLASCGKKEETKAGAAAPAAAAAPAGDLVEIKLEFPKPMFIGTPVPAELPNLEKADPSKVVKSIMVPKGTTNLAKGKKVTSSDAAPIIGDLNLVTDGDADGADGSFVELMPGKQWVQIDLGEEANIYKIAMWHYHKQAQAYIDVVVQVSDDPEFKNGVTTLWNSDHDDTSAMGKGSDPAYVETNHGRVVDAKGTKARYVRLWSNGNTSNDMNHYCEVEVFGTPAK</sequence>
<accession>A0A7W8DJH2</accession>
<evidence type="ECO:0000313" key="2">
    <source>
        <dbReference type="EMBL" id="MBB5032148.1"/>
    </source>
</evidence>
<dbReference type="PROSITE" id="PS51257">
    <property type="entry name" value="PROKAR_LIPOPROTEIN"/>
    <property type="match status" value="1"/>
</dbReference>
<dbReference type="Gene3D" id="2.60.120.260">
    <property type="entry name" value="Galactose-binding domain-like"/>
    <property type="match status" value="1"/>
</dbReference>
<dbReference type="InterPro" id="IPR008979">
    <property type="entry name" value="Galactose-bd-like_sf"/>
</dbReference>
<dbReference type="Proteomes" id="UP000590740">
    <property type="component" value="Unassembled WGS sequence"/>
</dbReference>
<reference evidence="2 3" key="1">
    <citation type="submission" date="2020-08" db="EMBL/GenBank/DDBJ databases">
        <title>Genomic Encyclopedia of Type Strains, Phase IV (KMG-IV): sequencing the most valuable type-strain genomes for metagenomic binning, comparative biology and taxonomic classification.</title>
        <authorList>
            <person name="Goeker M."/>
        </authorList>
    </citation>
    <scope>NUCLEOTIDE SEQUENCE [LARGE SCALE GENOMIC DNA]</scope>
    <source>
        <strain evidence="2 3">DSM 12252</strain>
    </source>
</reference>
<dbReference type="Pfam" id="PF00754">
    <property type="entry name" value="F5_F8_type_C"/>
    <property type="match status" value="1"/>
</dbReference>
<evidence type="ECO:0000313" key="3">
    <source>
        <dbReference type="Proteomes" id="UP000590740"/>
    </source>
</evidence>
<dbReference type="InterPro" id="IPR000421">
    <property type="entry name" value="FA58C"/>
</dbReference>
<proteinExistence type="predicted"/>
<name>A0A7W8DJH2_9BACT</name>
<dbReference type="SUPFAM" id="SSF49785">
    <property type="entry name" value="Galactose-binding domain-like"/>
    <property type="match status" value="1"/>
</dbReference>
<feature type="domain" description="F5/8 type C" evidence="1">
    <location>
        <begin position="74"/>
        <end position="237"/>
    </location>
</feature>
<gene>
    <name evidence="2" type="ORF">HNQ65_001725</name>
</gene>
<dbReference type="AlphaFoldDB" id="A0A7W8DJH2"/>
<dbReference type="EMBL" id="JACHIG010000003">
    <property type="protein sequence ID" value="MBB5032148.1"/>
    <property type="molecule type" value="Genomic_DNA"/>
</dbReference>
<dbReference type="RefSeq" id="WP_184339087.1">
    <property type="nucleotide sequence ID" value="NZ_JACHIG010000003.1"/>
</dbReference>
<protein>
    <recommendedName>
        <fullName evidence="1">F5/8 type C domain-containing protein</fullName>
    </recommendedName>
</protein>
<evidence type="ECO:0000259" key="1">
    <source>
        <dbReference type="PROSITE" id="PS50022"/>
    </source>
</evidence>
<dbReference type="PROSITE" id="PS50022">
    <property type="entry name" value="FA58C_3"/>
    <property type="match status" value="1"/>
</dbReference>
<comment type="caution">
    <text evidence="2">The sequence shown here is derived from an EMBL/GenBank/DDBJ whole genome shotgun (WGS) entry which is preliminary data.</text>
</comment>
<organism evidence="2 3">
    <name type="scientific">Prosthecobacter vanneervenii</name>
    <dbReference type="NCBI Taxonomy" id="48466"/>
    <lineage>
        <taxon>Bacteria</taxon>
        <taxon>Pseudomonadati</taxon>
        <taxon>Verrucomicrobiota</taxon>
        <taxon>Verrucomicrobiia</taxon>
        <taxon>Verrucomicrobiales</taxon>
        <taxon>Verrucomicrobiaceae</taxon>
        <taxon>Prosthecobacter</taxon>
    </lineage>
</organism>